<feature type="transmembrane region" description="Helical" evidence="1">
    <location>
        <begin position="12"/>
        <end position="30"/>
    </location>
</feature>
<evidence type="ECO:0000313" key="3">
    <source>
        <dbReference type="Proteomes" id="UP000178349"/>
    </source>
</evidence>
<reference evidence="2 3" key="1">
    <citation type="journal article" date="2016" name="Nat. Commun.">
        <title>Thousands of microbial genomes shed light on interconnected biogeochemical processes in an aquifer system.</title>
        <authorList>
            <person name="Anantharaman K."/>
            <person name="Brown C.T."/>
            <person name="Hug L.A."/>
            <person name="Sharon I."/>
            <person name="Castelle C.J."/>
            <person name="Probst A.J."/>
            <person name="Thomas B.C."/>
            <person name="Singh A."/>
            <person name="Wilkins M.J."/>
            <person name="Karaoz U."/>
            <person name="Brodie E.L."/>
            <person name="Williams K.H."/>
            <person name="Hubbard S.S."/>
            <person name="Banfield J.F."/>
        </authorList>
    </citation>
    <scope>NUCLEOTIDE SEQUENCE [LARGE SCALE GENOMIC DNA]</scope>
</reference>
<name>A0A1F6NPI7_9BACT</name>
<evidence type="ECO:0008006" key="4">
    <source>
        <dbReference type="Google" id="ProtNLM"/>
    </source>
</evidence>
<feature type="transmembrane region" description="Helical" evidence="1">
    <location>
        <begin position="98"/>
        <end position="118"/>
    </location>
</feature>
<comment type="caution">
    <text evidence="2">The sequence shown here is derived from an EMBL/GenBank/DDBJ whole genome shotgun (WGS) entry which is preliminary data.</text>
</comment>
<accession>A0A1F6NPI7</accession>
<keyword evidence="1" id="KW-0812">Transmembrane</keyword>
<feature type="transmembrane region" description="Helical" evidence="1">
    <location>
        <begin position="424"/>
        <end position="448"/>
    </location>
</feature>
<dbReference type="EMBL" id="MFQW01000037">
    <property type="protein sequence ID" value="OGH85775.1"/>
    <property type="molecule type" value="Genomic_DNA"/>
</dbReference>
<feature type="transmembrane region" description="Helical" evidence="1">
    <location>
        <begin position="124"/>
        <end position="142"/>
    </location>
</feature>
<feature type="transmembrane region" description="Helical" evidence="1">
    <location>
        <begin position="364"/>
        <end position="382"/>
    </location>
</feature>
<keyword evidence="1" id="KW-0472">Membrane</keyword>
<dbReference type="AlphaFoldDB" id="A0A1F6NPI7"/>
<feature type="transmembrane region" description="Helical" evidence="1">
    <location>
        <begin position="149"/>
        <end position="166"/>
    </location>
</feature>
<sequence>MIEFIKKNWFRILLGTYLFFLLLVYIWNVLHYSTYWAYDGGSHIDYIDSILFSKSLPDYGKSYLSWHEPLYYLIQAVFAKVVMLFTDNRNVVLEILEMGSAFLIWFFVILSASLSWLVSKKKSITFLVTICVSGLFVVSELGRYVTNESLFQVLILVWLNLFYLWKMYYKNNWNLFRWVILIGLLAIILWTKLTGIVLLLALCLWLVIYAFRIKDKKVLLLSVIIFFLSLFLYSPWLVYKKVVFDNVLTINNYEVQSLERMDNEFFINWDNSIMKEPFWSSGKKSFLSMFIASSLVDYDNIFQNYYNLSEKKIQTDNTRYINYNRWVESLVYFWWSIPLVFISIFGLSIFIWNIVKAKFMDKRFFLFILLFGLFSSLVYNVYRYPFVERGTLKSLFIVVFFPILFLLGFEEFSKIKLKKISYSLFIVYMIFWLVFSFLNIISTGPLVIGLPTY</sequence>
<proteinExistence type="predicted"/>
<keyword evidence="1" id="KW-1133">Transmembrane helix</keyword>
<evidence type="ECO:0000313" key="2">
    <source>
        <dbReference type="EMBL" id="OGH85775.1"/>
    </source>
</evidence>
<evidence type="ECO:0000256" key="1">
    <source>
        <dbReference type="SAM" id="Phobius"/>
    </source>
</evidence>
<organism evidence="2 3">
    <name type="scientific">Candidatus Magasanikbacteria bacterium RIFOXYC12_FULL_33_11</name>
    <dbReference type="NCBI Taxonomy" id="1798701"/>
    <lineage>
        <taxon>Bacteria</taxon>
        <taxon>Candidatus Magasanikiibacteriota</taxon>
    </lineage>
</organism>
<feature type="transmembrane region" description="Helical" evidence="1">
    <location>
        <begin position="394"/>
        <end position="412"/>
    </location>
</feature>
<dbReference type="Proteomes" id="UP000178349">
    <property type="component" value="Unassembled WGS sequence"/>
</dbReference>
<protein>
    <recommendedName>
        <fullName evidence="4">Glycosyltransferase RgtA/B/C/D-like domain-containing protein</fullName>
    </recommendedName>
</protein>
<feature type="transmembrane region" description="Helical" evidence="1">
    <location>
        <begin position="218"/>
        <end position="239"/>
    </location>
</feature>
<feature type="transmembrane region" description="Helical" evidence="1">
    <location>
        <begin position="332"/>
        <end position="352"/>
    </location>
</feature>
<gene>
    <name evidence="2" type="ORF">A2493_00985</name>
</gene>
<feature type="transmembrane region" description="Helical" evidence="1">
    <location>
        <begin position="178"/>
        <end position="211"/>
    </location>
</feature>